<dbReference type="GO" id="GO:0004252">
    <property type="term" value="F:serine-type endopeptidase activity"/>
    <property type="evidence" value="ECO:0007669"/>
    <property type="project" value="UniProtKB-UniRule"/>
</dbReference>
<dbReference type="PROSITE" id="PS00138">
    <property type="entry name" value="SUBTILASE_SER"/>
    <property type="match status" value="1"/>
</dbReference>
<evidence type="ECO:0000313" key="10">
    <source>
        <dbReference type="EMBL" id="RGE85032.1"/>
    </source>
</evidence>
<evidence type="ECO:0000256" key="5">
    <source>
        <dbReference type="PIRSR" id="PIRSR615500-1"/>
    </source>
</evidence>
<dbReference type="EMBL" id="QVLX01000010">
    <property type="protein sequence ID" value="RGE85032.1"/>
    <property type="molecule type" value="Genomic_DNA"/>
</dbReference>
<dbReference type="Gene3D" id="3.30.70.2980">
    <property type="match status" value="1"/>
</dbReference>
<dbReference type="PIRSF" id="PIRSF037894">
    <property type="entry name" value="Subtilisin_rel_CspABC"/>
    <property type="match status" value="1"/>
</dbReference>
<comment type="caution">
    <text evidence="10">The sequence shown here is derived from an EMBL/GenBank/DDBJ whole genome shotgun (WGS) entry which is preliminary data.</text>
</comment>
<name>A0A3E3JZ97_9FIRM</name>
<dbReference type="Proteomes" id="UP000261080">
    <property type="component" value="Unassembled WGS sequence"/>
</dbReference>
<evidence type="ECO:0000256" key="1">
    <source>
        <dbReference type="ARBA" id="ARBA00011073"/>
    </source>
</evidence>
<dbReference type="InterPro" id="IPR041365">
    <property type="entry name" value="CspB_prodomain"/>
</dbReference>
<keyword evidence="4 6" id="KW-0720">Serine protease</keyword>
<dbReference type="SUPFAM" id="SSF52743">
    <property type="entry name" value="Subtilisin-like"/>
    <property type="match status" value="1"/>
</dbReference>
<dbReference type="Gene3D" id="3.40.50.200">
    <property type="entry name" value="Peptidase S8/S53 domain"/>
    <property type="match status" value="1"/>
</dbReference>
<evidence type="ECO:0000256" key="7">
    <source>
        <dbReference type="RuleBase" id="RU003355"/>
    </source>
</evidence>
<dbReference type="PROSITE" id="PS51892">
    <property type="entry name" value="SUBTILASE"/>
    <property type="match status" value="1"/>
</dbReference>
<accession>A0A3E3JZ97</accession>
<reference evidence="10 11" key="1">
    <citation type="submission" date="2018-08" db="EMBL/GenBank/DDBJ databases">
        <title>A genome reference for cultivated species of the human gut microbiota.</title>
        <authorList>
            <person name="Zou Y."/>
            <person name="Xue W."/>
            <person name="Luo G."/>
        </authorList>
    </citation>
    <scope>NUCLEOTIDE SEQUENCE [LARGE SCALE GENOMIC DNA]</scope>
    <source>
        <strain evidence="10 11">AF37-2AT</strain>
    </source>
</reference>
<evidence type="ECO:0000256" key="6">
    <source>
        <dbReference type="PROSITE-ProRule" id="PRU01240"/>
    </source>
</evidence>
<dbReference type="OrthoDB" id="9762689at2"/>
<keyword evidence="11" id="KW-1185">Reference proteome</keyword>
<protein>
    <submittedName>
        <fullName evidence="10">Peptidase S8</fullName>
    </submittedName>
</protein>
<feature type="domain" description="Peptidase S8/S53" evidence="8">
    <location>
        <begin position="444"/>
        <end position="566"/>
    </location>
</feature>
<comment type="similarity">
    <text evidence="1 6 7">Belongs to the peptidase S8 family.</text>
</comment>
<dbReference type="InterPro" id="IPR022398">
    <property type="entry name" value="Peptidase_S8_His-AS"/>
</dbReference>
<dbReference type="PANTHER" id="PTHR43806">
    <property type="entry name" value="PEPTIDASE S8"/>
    <property type="match status" value="1"/>
</dbReference>
<evidence type="ECO:0000256" key="4">
    <source>
        <dbReference type="ARBA" id="ARBA00022825"/>
    </source>
</evidence>
<dbReference type="InterPro" id="IPR023828">
    <property type="entry name" value="Peptidase_S8_Ser-AS"/>
</dbReference>
<dbReference type="AlphaFoldDB" id="A0A3E3JZ97"/>
<dbReference type="InterPro" id="IPR034045">
    <property type="entry name" value="Pep_S8_CspA-like"/>
</dbReference>
<feature type="active site" description="Charge relay system" evidence="5 6">
    <location>
        <position position="510"/>
    </location>
</feature>
<dbReference type="InterPro" id="IPR050131">
    <property type="entry name" value="Peptidase_S8_subtilisin-like"/>
</dbReference>
<dbReference type="CDD" id="cd07478">
    <property type="entry name" value="Peptidases_S8_CspA-like"/>
    <property type="match status" value="1"/>
</dbReference>
<dbReference type="Pfam" id="PF18425">
    <property type="entry name" value="CspB_prodomain"/>
    <property type="match status" value="1"/>
</dbReference>
<proteinExistence type="inferred from homology"/>
<dbReference type="InterPro" id="IPR000209">
    <property type="entry name" value="Peptidase_S8/S53_dom"/>
</dbReference>
<dbReference type="Gene3D" id="2.60.120.1290">
    <property type="match status" value="1"/>
</dbReference>
<evidence type="ECO:0000256" key="2">
    <source>
        <dbReference type="ARBA" id="ARBA00022670"/>
    </source>
</evidence>
<dbReference type="Pfam" id="PF00082">
    <property type="entry name" value="Peptidase_S8"/>
    <property type="match status" value="2"/>
</dbReference>
<keyword evidence="3 6" id="KW-0378">Hydrolase</keyword>
<sequence>MASQKIENVLNLALDATQEERLRSGNLEVGYDEADNTWDVIILYSGTLDSVDRIAMDVIPLLKNFAVVRIREEDLEELASLEEVIYIEKPKRLFFEVANGRRVSCIDAVQTPRLRLTGKGVLIGIIDSGIEYSNADFQNEDGTTRIRFLWDQTVEGSPPAGYRNGTEFSAEEINEALRQPNRTMQLQRVPSLDTSGHGTAVAGVAAGNGRNSKGQYRGVAPDGELIVVKLGNPGGIGFPRTAELMQAVDYIVKKAEELRMPVSINISFGNTYGSHNGTSLPERFLDAAAETGRTLISVGTGNEGAEAGHASGFLREGEERNIPLAVQERQGAFSLQIWTDYTDVIGVALQTPSGEKVGPIREVMGTQRFRVGKTELLLYYGEPSPYSGLNEIYMEFLPADDYVNSGEWNIILIPEQIVTGQYEMWLPVSYVLNEGTAFFYPTEERTLTIPSTSSRVLTVGAYDATAMTYADFSGRGKENKDNQKPDLAAPGVNVISVQGQGGYAAFTGTSFATPFAAGGAALLMEWGMIEKNDPFLYGEKAKAYLRRGARQLPGFEVWPNNQLGYGALCVRDSIPETRLS</sequence>
<feature type="domain" description="Csp protease B prodomain" evidence="9">
    <location>
        <begin position="4"/>
        <end position="91"/>
    </location>
</feature>
<dbReference type="PROSITE" id="PS00137">
    <property type="entry name" value="SUBTILASE_HIS"/>
    <property type="match status" value="1"/>
</dbReference>
<dbReference type="PANTHER" id="PTHR43806:SF11">
    <property type="entry name" value="CEREVISIN-RELATED"/>
    <property type="match status" value="1"/>
</dbReference>
<evidence type="ECO:0000259" key="8">
    <source>
        <dbReference type="Pfam" id="PF00082"/>
    </source>
</evidence>
<dbReference type="PRINTS" id="PR00723">
    <property type="entry name" value="SUBTILISIN"/>
</dbReference>
<gene>
    <name evidence="10" type="ORF">DW016_14165</name>
</gene>
<dbReference type="InterPro" id="IPR017310">
    <property type="entry name" value="Pept_S8A_subtilisin_clostridia"/>
</dbReference>
<dbReference type="InterPro" id="IPR023827">
    <property type="entry name" value="Peptidase_S8_Asp-AS"/>
</dbReference>
<dbReference type="PROSITE" id="PS00136">
    <property type="entry name" value="SUBTILASE_ASP"/>
    <property type="match status" value="1"/>
</dbReference>
<evidence type="ECO:0000259" key="9">
    <source>
        <dbReference type="Pfam" id="PF18425"/>
    </source>
</evidence>
<evidence type="ECO:0000313" key="11">
    <source>
        <dbReference type="Proteomes" id="UP000261080"/>
    </source>
</evidence>
<organism evidence="10 11">
    <name type="scientific">Sellimonas intestinalis</name>
    <dbReference type="NCBI Taxonomy" id="1653434"/>
    <lineage>
        <taxon>Bacteria</taxon>
        <taxon>Bacillati</taxon>
        <taxon>Bacillota</taxon>
        <taxon>Clostridia</taxon>
        <taxon>Lachnospirales</taxon>
        <taxon>Lachnospiraceae</taxon>
        <taxon>Sellimonas</taxon>
    </lineage>
</organism>
<feature type="domain" description="Peptidase S8/S53" evidence="8">
    <location>
        <begin position="118"/>
        <end position="309"/>
    </location>
</feature>
<feature type="active site" description="Charge relay system" evidence="5 6">
    <location>
        <position position="127"/>
    </location>
</feature>
<keyword evidence="2 6" id="KW-0645">Protease</keyword>
<evidence type="ECO:0000256" key="3">
    <source>
        <dbReference type="ARBA" id="ARBA00022801"/>
    </source>
</evidence>
<dbReference type="InterPro" id="IPR036852">
    <property type="entry name" value="Peptidase_S8/S53_dom_sf"/>
</dbReference>
<feature type="active site" description="Charge relay system" evidence="5 6">
    <location>
        <position position="197"/>
    </location>
</feature>
<dbReference type="RefSeq" id="WP_024731972.1">
    <property type="nucleotide sequence ID" value="NZ_BAABYU010000001.1"/>
</dbReference>
<dbReference type="InterPro" id="IPR015500">
    <property type="entry name" value="Peptidase_S8_subtilisin-rel"/>
</dbReference>
<dbReference type="GO" id="GO:0006508">
    <property type="term" value="P:proteolysis"/>
    <property type="evidence" value="ECO:0007669"/>
    <property type="project" value="UniProtKB-KW"/>
</dbReference>